<feature type="non-terminal residue" evidence="1">
    <location>
        <position position="181"/>
    </location>
</feature>
<evidence type="ECO:0000313" key="1">
    <source>
        <dbReference type="EMBL" id="CAG8770624.1"/>
    </source>
</evidence>
<keyword evidence="2" id="KW-1185">Reference proteome</keyword>
<name>A0A9N9J8I8_9GLOM</name>
<dbReference type="PANTHER" id="PTHR33129">
    <property type="entry name" value="PROTEIN KINASE DOMAIN-CONTAINING PROTEIN-RELATED"/>
    <property type="match status" value="1"/>
</dbReference>
<reference evidence="1" key="1">
    <citation type="submission" date="2021-06" db="EMBL/GenBank/DDBJ databases">
        <authorList>
            <person name="Kallberg Y."/>
            <person name="Tangrot J."/>
            <person name="Rosling A."/>
        </authorList>
    </citation>
    <scope>NUCLEOTIDE SEQUENCE</scope>
    <source>
        <strain evidence="1">UK204</strain>
    </source>
</reference>
<protein>
    <submittedName>
        <fullName evidence="1">2444_t:CDS:1</fullName>
    </submittedName>
</protein>
<comment type="caution">
    <text evidence="1">The sequence shown here is derived from an EMBL/GenBank/DDBJ whole genome shotgun (WGS) entry which is preliminary data.</text>
</comment>
<accession>A0A9N9J8I8</accession>
<organism evidence="1 2">
    <name type="scientific">Funneliformis caledonium</name>
    <dbReference type="NCBI Taxonomy" id="1117310"/>
    <lineage>
        <taxon>Eukaryota</taxon>
        <taxon>Fungi</taxon>
        <taxon>Fungi incertae sedis</taxon>
        <taxon>Mucoromycota</taxon>
        <taxon>Glomeromycotina</taxon>
        <taxon>Glomeromycetes</taxon>
        <taxon>Glomerales</taxon>
        <taxon>Glomeraceae</taxon>
        <taxon>Funneliformis</taxon>
    </lineage>
</organism>
<dbReference type="AlphaFoldDB" id="A0A9N9J8I8"/>
<sequence>FVFASASVSLLGSVRGYMFEIIAHNELSAVDDIEDGKYCKPVARNFETIDAIYIGKDYDFTFQMTVGRTHDIKQHGYELLHEKLGGESADHTIRHYFVVPKDTFKNFQKQPFTVKKEERGQPKNVVNVKQWITKRIEQYVLLLDVEICELGGNIKKFTVQGFYERNIKNKDILNNIGLWFD</sequence>
<feature type="non-terminal residue" evidence="1">
    <location>
        <position position="1"/>
    </location>
</feature>
<evidence type="ECO:0000313" key="2">
    <source>
        <dbReference type="Proteomes" id="UP000789570"/>
    </source>
</evidence>
<dbReference type="InterPro" id="IPR052980">
    <property type="entry name" value="Crinkler_effector"/>
</dbReference>
<proteinExistence type="predicted"/>
<dbReference type="PANTHER" id="PTHR33129:SF1">
    <property type="entry name" value="ATP-BINDING PROTEIN"/>
    <property type="match status" value="1"/>
</dbReference>
<dbReference type="EMBL" id="CAJVPQ010027203">
    <property type="protein sequence ID" value="CAG8770624.1"/>
    <property type="molecule type" value="Genomic_DNA"/>
</dbReference>
<dbReference type="Proteomes" id="UP000789570">
    <property type="component" value="Unassembled WGS sequence"/>
</dbReference>
<gene>
    <name evidence="1" type="ORF">FCALED_LOCUS17518</name>
</gene>
<dbReference type="OrthoDB" id="2425201at2759"/>